<keyword evidence="2" id="KW-0812">Transmembrane</keyword>
<feature type="transmembrane region" description="Helical" evidence="2">
    <location>
        <begin position="313"/>
        <end position="336"/>
    </location>
</feature>
<evidence type="ECO:0000256" key="1">
    <source>
        <dbReference type="SAM" id="MobiDB-lite"/>
    </source>
</evidence>
<proteinExistence type="predicted"/>
<keyword evidence="2" id="KW-0472">Membrane</keyword>
<keyword evidence="2" id="KW-1133">Transmembrane helix</keyword>
<sequence>MLQLALTLLVTKVGFFITKFWVSKQLTTNTNMRFLIQIFTVSDLSNFNLIMFYAFFFFLLFTYVIDGYKLSDVAFIKWLQVFTFWGLILLIIYYSLVLVAMLQNPVYCGDGNNSDVTITVSQEIVKPMATSLRDPDPLGGFCKGVAIGAGFTAGASLVKNTSLPLSVKVAITAGLGASGAVIHGAGAYVDGAKPTAENSGQIGVTVNKDNSIETPKSGDTPQAPTGSNFSASSPNEELDLTNLEGVLSGVLVLNGISFCLSFLLLLIFFLKTLINKEIKLTILENILPEKSYLFFIAILTRIVQMHSKLSNIYIFLLISIIIVDNFSCIYYIAIVLNNLDLFIK</sequence>
<keyword evidence="3" id="KW-0496">Mitochondrion</keyword>
<accession>A0A5B9R9S8</accession>
<feature type="transmembrane region" description="Helical" evidence="2">
    <location>
        <begin position="78"/>
        <end position="102"/>
    </location>
</feature>
<reference evidence="3" key="1">
    <citation type="submission" date="2019-03" db="EMBL/GenBank/DDBJ databases">
        <title>Evidence of extensive intraspecific noncoding reshuffling in a 169kb mitochondrial genome of basidiomycete fungus.</title>
        <authorList>
            <person name="Lee H.-H."/>
            <person name="Ke H.-M."/>
            <person name="Lin C.-Y.I."/>
            <person name="Lee T.J."/>
            <person name="Chung C.-L."/>
            <person name="Tsai I.J."/>
        </authorList>
    </citation>
    <scope>NUCLEOTIDE SEQUENCE</scope>
    <source>
        <strain evidence="3">FFPRI411162</strain>
    </source>
</reference>
<dbReference type="EMBL" id="MK623259">
    <property type="protein sequence ID" value="QEG57122.1"/>
    <property type="molecule type" value="Genomic_DNA"/>
</dbReference>
<gene>
    <name evidence="3" type="ORF">PLAO_000046</name>
</gene>
<geneLocation type="mitochondrion" evidence="3"/>
<feature type="transmembrane region" description="Helical" evidence="2">
    <location>
        <begin position="246"/>
        <end position="270"/>
    </location>
</feature>
<protein>
    <submittedName>
        <fullName evidence="3">Uncharacterized protein</fullName>
    </submittedName>
</protein>
<evidence type="ECO:0000313" key="3">
    <source>
        <dbReference type="EMBL" id="QEG57122.1"/>
    </source>
</evidence>
<organism evidence="3">
    <name type="scientific">Pyrrhoderma lamaoense</name>
    <dbReference type="NCBI Taxonomy" id="2282106"/>
    <lineage>
        <taxon>Eukaryota</taxon>
        <taxon>Fungi</taxon>
        <taxon>Dikarya</taxon>
        <taxon>Basidiomycota</taxon>
        <taxon>Agaricomycotina</taxon>
        <taxon>Agaricomycetes</taxon>
        <taxon>Hymenochaetales</taxon>
        <taxon>Hymenochaetaceae</taxon>
        <taxon>Pyrrhoderma</taxon>
    </lineage>
</organism>
<feature type="transmembrane region" description="Helical" evidence="2">
    <location>
        <begin position="47"/>
        <end position="66"/>
    </location>
</feature>
<dbReference type="AlphaFoldDB" id="A0A5B9R9S8"/>
<evidence type="ECO:0000256" key="2">
    <source>
        <dbReference type="SAM" id="Phobius"/>
    </source>
</evidence>
<feature type="region of interest" description="Disordered" evidence="1">
    <location>
        <begin position="208"/>
        <end position="233"/>
    </location>
</feature>
<name>A0A5B9R9S8_9AGAM</name>